<sequence>MTAISMGRRVLRTALAAGAAGAALVALTGCERPAPNAHFTLGSHTTSREPVENCHAEHGDGALGAERVQECIENTEDVVAFTAGHGDTLRVGVDPEVAEDGWLLFYNGVLYDSTPFTSTYQTFEVDELYAAFDERNPNPGALPERQEMRLLVAQVNDEYDRESIWSSESDEQYRERMFGSFEGVWNVDLEPED</sequence>
<evidence type="ECO:0000313" key="2">
    <source>
        <dbReference type="EMBL" id="MDT0305417.1"/>
    </source>
</evidence>
<dbReference type="EMBL" id="JAVREN010000001">
    <property type="protein sequence ID" value="MDT0305417.1"/>
    <property type="molecule type" value="Genomic_DNA"/>
</dbReference>
<evidence type="ECO:0000313" key="3">
    <source>
        <dbReference type="Proteomes" id="UP001183388"/>
    </source>
</evidence>
<reference evidence="3" key="1">
    <citation type="submission" date="2023-07" db="EMBL/GenBank/DDBJ databases">
        <title>30 novel species of actinomycetes from the DSMZ collection.</title>
        <authorList>
            <person name="Nouioui I."/>
        </authorList>
    </citation>
    <scope>NUCLEOTIDE SEQUENCE [LARGE SCALE GENOMIC DNA]</scope>
    <source>
        <strain evidence="3">DSM 44917</strain>
    </source>
</reference>
<dbReference type="RefSeq" id="WP_311628331.1">
    <property type="nucleotide sequence ID" value="NZ_JAVREN010000001.1"/>
</dbReference>
<proteinExistence type="predicted"/>
<accession>A0ABU2L1H4</accession>
<gene>
    <name evidence="2" type="ORF">RM780_00350</name>
</gene>
<evidence type="ECO:0000256" key="1">
    <source>
        <dbReference type="SAM" id="SignalP"/>
    </source>
</evidence>
<comment type="caution">
    <text evidence="2">The sequence shown here is derived from an EMBL/GenBank/DDBJ whole genome shotgun (WGS) entry which is preliminary data.</text>
</comment>
<keyword evidence="1" id="KW-0732">Signal</keyword>
<feature type="chain" id="PRO_5045567324" description="Lipoprotein" evidence="1">
    <location>
        <begin position="23"/>
        <end position="193"/>
    </location>
</feature>
<feature type="signal peptide" evidence="1">
    <location>
        <begin position="1"/>
        <end position="22"/>
    </location>
</feature>
<organism evidence="2 3">
    <name type="scientific">Streptomyces boetiae</name>
    <dbReference type="NCBI Taxonomy" id="3075541"/>
    <lineage>
        <taxon>Bacteria</taxon>
        <taxon>Bacillati</taxon>
        <taxon>Actinomycetota</taxon>
        <taxon>Actinomycetes</taxon>
        <taxon>Kitasatosporales</taxon>
        <taxon>Streptomycetaceae</taxon>
        <taxon>Streptomyces</taxon>
    </lineage>
</organism>
<protein>
    <recommendedName>
        <fullName evidence="4">Lipoprotein</fullName>
    </recommendedName>
</protein>
<name>A0ABU2L1H4_9ACTN</name>
<keyword evidence="3" id="KW-1185">Reference proteome</keyword>
<dbReference type="Proteomes" id="UP001183388">
    <property type="component" value="Unassembled WGS sequence"/>
</dbReference>
<evidence type="ECO:0008006" key="4">
    <source>
        <dbReference type="Google" id="ProtNLM"/>
    </source>
</evidence>